<evidence type="ECO:0000313" key="4">
    <source>
        <dbReference type="Proteomes" id="UP000326799"/>
    </source>
</evidence>
<evidence type="ECO:0000256" key="2">
    <source>
        <dbReference type="SAM" id="MobiDB-lite"/>
    </source>
</evidence>
<evidence type="ECO:0008006" key="5">
    <source>
        <dbReference type="Google" id="ProtNLM"/>
    </source>
</evidence>
<feature type="coiled-coil region" evidence="1">
    <location>
        <begin position="18"/>
        <end position="61"/>
    </location>
</feature>
<evidence type="ECO:0000256" key="1">
    <source>
        <dbReference type="SAM" id="Coils"/>
    </source>
</evidence>
<sequence length="309" mass="35318">MASKSVIPVDQPYATAEILRLQNRLTEIRNQRKILELRHEIARENQLLADAQHRLQATESQMMTGDRSLNSSHTPTPLTAGSAIPADKGINAKPPSSRPKPVTGNDDTSGNVITRKGTEVPQLPVSSKYCGRDRSSYVTLASNLRRFFCQNERHFASDKNKIAEAKRHLSRLILDEWTALEESSGRTHTWDEFCFFLLRQIERPSIPRVARHRWNVTRQHYDETVRDFANYLVMLEDNFSTPISEQDRSQRLCNGMNSSLQKRAKEDSSFFTLRYDAKIELLAKWEMEATASSLVLGTRGDEKRRTAAK</sequence>
<feature type="region of interest" description="Disordered" evidence="2">
    <location>
        <begin position="61"/>
        <end position="118"/>
    </location>
</feature>
<dbReference type="AlphaFoldDB" id="A0A5N6EDN9"/>
<keyword evidence="1" id="KW-0175">Coiled coil</keyword>
<gene>
    <name evidence="3" type="ORF">BDV33DRAFT_180406</name>
</gene>
<dbReference type="EMBL" id="ML733496">
    <property type="protein sequence ID" value="KAB8215706.1"/>
    <property type="molecule type" value="Genomic_DNA"/>
</dbReference>
<dbReference type="Proteomes" id="UP000326799">
    <property type="component" value="Unassembled WGS sequence"/>
</dbReference>
<proteinExistence type="predicted"/>
<keyword evidence="4" id="KW-1185">Reference proteome</keyword>
<reference evidence="3 4" key="1">
    <citation type="submission" date="2019-04" db="EMBL/GenBank/DDBJ databases">
        <title>Fungal friends and foes A comparative genomics study of 23 Aspergillus species from section Flavi.</title>
        <authorList>
            <consortium name="DOE Joint Genome Institute"/>
            <person name="Kjaerbolling I."/>
            <person name="Vesth T.C."/>
            <person name="Frisvad J.C."/>
            <person name="Nybo J.L."/>
            <person name="Theobald S."/>
            <person name="Kildgaard S."/>
            <person name="Petersen T.I."/>
            <person name="Kuo A."/>
            <person name="Sato A."/>
            <person name="Lyhne E.K."/>
            <person name="Kogle M.E."/>
            <person name="Wiebenga A."/>
            <person name="Kun R.S."/>
            <person name="Lubbers R.J."/>
            <person name="Makela M.R."/>
            <person name="Barry K."/>
            <person name="Chovatia M."/>
            <person name="Clum A."/>
            <person name="Daum C."/>
            <person name="Haridas S."/>
            <person name="He G."/>
            <person name="LaButti K."/>
            <person name="Lipzen A."/>
            <person name="Mondo S."/>
            <person name="Pangilinan J."/>
            <person name="Riley R."/>
            <person name="Salamov A."/>
            <person name="Simmons B.A."/>
            <person name="Magnuson J.K."/>
            <person name="Henrissat B."/>
            <person name="Mortensen U.H."/>
            <person name="Larsen T.O."/>
            <person name="De vries R.P."/>
            <person name="Grigoriev I.V."/>
            <person name="Machida M."/>
            <person name="Baker S.E."/>
            <person name="Andersen M.R."/>
        </authorList>
    </citation>
    <scope>NUCLEOTIDE SEQUENCE [LARGE SCALE GENOMIC DNA]</scope>
    <source>
        <strain evidence="3 4">CBS 126849</strain>
    </source>
</reference>
<name>A0A5N6EDN9_9EURO</name>
<accession>A0A5N6EDN9</accession>
<feature type="compositionally biased region" description="Polar residues" evidence="2">
    <location>
        <begin position="61"/>
        <end position="79"/>
    </location>
</feature>
<protein>
    <recommendedName>
        <fullName evidence="5">Retrotransposon gag domain-containing protein</fullName>
    </recommendedName>
</protein>
<organism evidence="3 4">
    <name type="scientific">Aspergillus novoparasiticus</name>
    <dbReference type="NCBI Taxonomy" id="986946"/>
    <lineage>
        <taxon>Eukaryota</taxon>
        <taxon>Fungi</taxon>
        <taxon>Dikarya</taxon>
        <taxon>Ascomycota</taxon>
        <taxon>Pezizomycotina</taxon>
        <taxon>Eurotiomycetes</taxon>
        <taxon>Eurotiomycetidae</taxon>
        <taxon>Eurotiales</taxon>
        <taxon>Aspergillaceae</taxon>
        <taxon>Aspergillus</taxon>
        <taxon>Aspergillus subgen. Circumdati</taxon>
    </lineage>
</organism>
<evidence type="ECO:0000313" key="3">
    <source>
        <dbReference type="EMBL" id="KAB8215706.1"/>
    </source>
</evidence>